<evidence type="ECO:0000256" key="1">
    <source>
        <dbReference type="SAM" id="SignalP"/>
    </source>
</evidence>
<accession>A0A8T2N3P8</accession>
<dbReference type="Gene3D" id="2.60.20.10">
    <property type="entry name" value="Crystallins"/>
    <property type="match status" value="1"/>
</dbReference>
<dbReference type="Proteomes" id="UP000824540">
    <property type="component" value="Unassembled WGS sequence"/>
</dbReference>
<dbReference type="OrthoDB" id="9947298at2759"/>
<dbReference type="InterPro" id="IPR028137">
    <property type="entry name" value="Syncollin"/>
</dbReference>
<feature type="signal peptide" evidence="1">
    <location>
        <begin position="1"/>
        <end position="20"/>
    </location>
</feature>
<dbReference type="Pfam" id="PF15138">
    <property type="entry name" value="Syncollin"/>
    <property type="match status" value="1"/>
</dbReference>
<dbReference type="GO" id="GO:0030667">
    <property type="term" value="C:secretory granule membrane"/>
    <property type="evidence" value="ECO:0007669"/>
    <property type="project" value="InterPro"/>
</dbReference>
<dbReference type="EMBL" id="JAFBMS010000217">
    <property type="protein sequence ID" value="KAG9333091.1"/>
    <property type="molecule type" value="Genomic_DNA"/>
</dbReference>
<reference evidence="2" key="1">
    <citation type="thesis" date="2021" institute="BYU ScholarsArchive" country="Provo, UT, USA">
        <title>Applications of and Algorithms for Genome Assembly and Genomic Analyses with an Emphasis on Marine Teleosts.</title>
        <authorList>
            <person name="Pickett B.D."/>
        </authorList>
    </citation>
    <scope>NUCLEOTIDE SEQUENCE</scope>
    <source>
        <strain evidence="2">HI-2016</strain>
    </source>
</reference>
<dbReference type="PANTHER" id="PTHR17503">
    <property type="entry name" value="SYNCOLLIN"/>
    <property type="match status" value="1"/>
</dbReference>
<dbReference type="GO" id="GO:0006887">
    <property type="term" value="P:exocytosis"/>
    <property type="evidence" value="ECO:0007669"/>
    <property type="project" value="InterPro"/>
</dbReference>
<comment type="caution">
    <text evidence="2">The sequence shown here is derived from an EMBL/GenBank/DDBJ whole genome shotgun (WGS) entry which is preliminary data.</text>
</comment>
<evidence type="ECO:0000313" key="3">
    <source>
        <dbReference type="Proteomes" id="UP000824540"/>
    </source>
</evidence>
<organism evidence="2 3">
    <name type="scientific">Albula glossodonta</name>
    <name type="common">roundjaw bonefish</name>
    <dbReference type="NCBI Taxonomy" id="121402"/>
    <lineage>
        <taxon>Eukaryota</taxon>
        <taxon>Metazoa</taxon>
        <taxon>Chordata</taxon>
        <taxon>Craniata</taxon>
        <taxon>Vertebrata</taxon>
        <taxon>Euteleostomi</taxon>
        <taxon>Actinopterygii</taxon>
        <taxon>Neopterygii</taxon>
        <taxon>Teleostei</taxon>
        <taxon>Albuliformes</taxon>
        <taxon>Albulidae</taxon>
        <taxon>Albula</taxon>
    </lineage>
</organism>
<keyword evidence="1" id="KW-0732">Signal</keyword>
<feature type="chain" id="PRO_5035816165" evidence="1">
    <location>
        <begin position="21"/>
        <end position="187"/>
    </location>
</feature>
<gene>
    <name evidence="2" type="ORF">JZ751_013515</name>
</gene>
<keyword evidence="3" id="KW-1185">Reference proteome</keyword>
<name>A0A8T2N3P8_9TELE</name>
<proteinExistence type="predicted"/>
<dbReference type="PANTHER" id="PTHR17503:SF0">
    <property type="entry name" value="SYNCOLLIN"/>
    <property type="match status" value="1"/>
</dbReference>
<sequence>MRAVIAVTLLCVFCLPGLNSECPDPGSLRDPEGTKLCARIFADSHKNKTLSCGGEFFNVYPKDDYPLIPTGWNNRISSLVVSRFCSLTVWSITKKEGKRRTFRAGVQHRLRDVRMGLLRNWDNQISNALPGEIWVSVAGDEVERSLSYCLAAGFPSPLRERPISARERRLMRRLALSHPTRRLAAPY</sequence>
<dbReference type="AlphaFoldDB" id="A0A8T2N3P8"/>
<evidence type="ECO:0000313" key="2">
    <source>
        <dbReference type="EMBL" id="KAG9333091.1"/>
    </source>
</evidence>
<protein>
    <submittedName>
        <fullName evidence="2">Uncharacterized protein</fullName>
    </submittedName>
</protein>